<evidence type="ECO:0000256" key="1">
    <source>
        <dbReference type="SAM" id="MobiDB-lite"/>
    </source>
</evidence>
<evidence type="ECO:0000313" key="2">
    <source>
        <dbReference type="EMBL" id="SPQ93288.1"/>
    </source>
</evidence>
<reference evidence="2 3" key="1">
    <citation type="submission" date="2018-03" db="EMBL/GenBank/DDBJ databases">
        <authorList>
            <person name="Fogelqvist J."/>
        </authorList>
    </citation>
    <scope>NUCLEOTIDE SEQUENCE [LARGE SCALE GENOMIC DNA]</scope>
</reference>
<geneLocation type="mitochondrion" evidence="2"/>
<sequence length="138" mass="15035">MFGGDQASTSSWGATGDWPAMPDSPSGIMQLPSPIFSTDPFHEPMTMPFERGFADVLCSAPTPVHCFLADSPSVEPRHVMETVSEQADFRIANGVLTRGPLSKSFTKRTFSTRLVFDDYLSVPASPPAKKQRSLVNNI</sequence>
<name>A0A3P3XZC0_PLABS</name>
<organism evidence="2 3">
    <name type="scientific">Plasmodiophora brassicae</name>
    <name type="common">Clubroot disease agent</name>
    <dbReference type="NCBI Taxonomy" id="37360"/>
    <lineage>
        <taxon>Eukaryota</taxon>
        <taxon>Sar</taxon>
        <taxon>Rhizaria</taxon>
        <taxon>Endomyxa</taxon>
        <taxon>Phytomyxea</taxon>
        <taxon>Plasmodiophorida</taxon>
        <taxon>Plasmodiophoridae</taxon>
        <taxon>Plasmodiophora</taxon>
    </lineage>
</organism>
<proteinExistence type="predicted"/>
<dbReference type="EMBL" id="OVEO01000001">
    <property type="protein sequence ID" value="SPQ93288.1"/>
    <property type="molecule type" value="Genomic_DNA"/>
</dbReference>
<dbReference type="AlphaFoldDB" id="A0A3P3XZC0"/>
<accession>A0A3P3XZC0</accession>
<dbReference type="Proteomes" id="UP000290189">
    <property type="component" value="Unassembled WGS sequence"/>
</dbReference>
<feature type="region of interest" description="Disordered" evidence="1">
    <location>
        <begin position="1"/>
        <end position="22"/>
    </location>
</feature>
<gene>
    <name evidence="2" type="ORF">PLBR_LOCUS503</name>
</gene>
<protein>
    <submittedName>
        <fullName evidence="2">Uncharacterized protein</fullName>
    </submittedName>
</protein>
<evidence type="ECO:0000313" key="3">
    <source>
        <dbReference type="Proteomes" id="UP000290189"/>
    </source>
</evidence>
<feature type="compositionally biased region" description="Polar residues" evidence="1">
    <location>
        <begin position="1"/>
        <end position="13"/>
    </location>
</feature>
<keyword evidence="2" id="KW-0496">Mitochondrion</keyword>